<evidence type="ECO:0000256" key="4">
    <source>
        <dbReference type="ARBA" id="ARBA00022525"/>
    </source>
</evidence>
<keyword evidence="4" id="KW-0964">Secreted</keyword>
<dbReference type="Gene3D" id="2.160.20.10">
    <property type="entry name" value="Single-stranded right-handed beta-helix, Pectin lyase-like"/>
    <property type="match status" value="1"/>
</dbReference>
<comment type="caution">
    <text evidence="17">The sequence shown here is derived from an EMBL/GenBank/DDBJ whole genome shotgun (WGS) entry which is preliminary data.</text>
</comment>
<reference evidence="17 18" key="1">
    <citation type="submission" date="2018-12" db="EMBL/GenBank/DDBJ databases">
        <title>Venturia inaequalis Genome Resource.</title>
        <authorList>
            <person name="Lichtner F.J."/>
        </authorList>
    </citation>
    <scope>NUCLEOTIDE SEQUENCE [LARGE SCALE GENOMIC DNA]</scope>
    <source>
        <strain evidence="17 18">120213</strain>
        <strain evidence="15">Bline_iso_100314</strain>
        <strain evidence="16 19">DMI_063113</strain>
    </source>
</reference>
<dbReference type="Pfam" id="PF00295">
    <property type="entry name" value="Glyco_hydro_28"/>
    <property type="match status" value="1"/>
</dbReference>
<evidence type="ECO:0000256" key="9">
    <source>
        <dbReference type="ARBA" id="ARBA00023295"/>
    </source>
</evidence>
<dbReference type="FunFam" id="2.160.20.10:FF:000002">
    <property type="entry name" value="Endopolygalacturonase D"/>
    <property type="match status" value="1"/>
</dbReference>
<keyword evidence="6" id="KW-0677">Repeat</keyword>
<dbReference type="Proteomes" id="UP000490939">
    <property type="component" value="Unassembled WGS sequence"/>
</dbReference>
<evidence type="ECO:0000313" key="15">
    <source>
        <dbReference type="EMBL" id="KAE9962173.1"/>
    </source>
</evidence>
<comment type="catalytic activity">
    <reaction evidence="11">
        <text>(1,4-alpha-D-galacturonosyl)n+m + H2O = (1,4-alpha-D-galacturonosyl)n + (1,4-alpha-D-galacturonosyl)m.</text>
        <dbReference type="EC" id="3.2.1.15"/>
    </reaction>
</comment>
<dbReference type="EC" id="3.2.1.15" evidence="3"/>
<evidence type="ECO:0000313" key="19">
    <source>
        <dbReference type="Proteomes" id="UP000490939"/>
    </source>
</evidence>
<dbReference type="InterPro" id="IPR050434">
    <property type="entry name" value="Glycosyl_hydrlase_28"/>
</dbReference>
<evidence type="ECO:0000256" key="6">
    <source>
        <dbReference type="ARBA" id="ARBA00022737"/>
    </source>
</evidence>
<evidence type="ECO:0000256" key="10">
    <source>
        <dbReference type="ARBA" id="ARBA00023316"/>
    </source>
</evidence>
<keyword evidence="7 13" id="KW-0378">Hydrolase</keyword>
<evidence type="ECO:0000256" key="1">
    <source>
        <dbReference type="ARBA" id="ARBA00004613"/>
    </source>
</evidence>
<dbReference type="PROSITE" id="PS00502">
    <property type="entry name" value="POLYGALACTURONASE"/>
    <property type="match status" value="1"/>
</dbReference>
<evidence type="ECO:0000256" key="8">
    <source>
        <dbReference type="ARBA" id="ARBA00023157"/>
    </source>
</evidence>
<evidence type="ECO:0000256" key="3">
    <source>
        <dbReference type="ARBA" id="ARBA00012736"/>
    </source>
</evidence>
<evidence type="ECO:0000256" key="5">
    <source>
        <dbReference type="ARBA" id="ARBA00022729"/>
    </source>
</evidence>
<evidence type="ECO:0000313" key="17">
    <source>
        <dbReference type="EMBL" id="KAE9972742.1"/>
    </source>
</evidence>
<dbReference type="InterPro" id="IPR012334">
    <property type="entry name" value="Pectin_lyas_fold"/>
</dbReference>
<dbReference type="GO" id="GO:0005576">
    <property type="term" value="C:extracellular region"/>
    <property type="evidence" value="ECO:0007669"/>
    <property type="project" value="UniProtKB-SubCell"/>
</dbReference>
<organism evidence="17 18">
    <name type="scientific">Venturia inaequalis</name>
    <name type="common">Apple scab fungus</name>
    <dbReference type="NCBI Taxonomy" id="5025"/>
    <lineage>
        <taxon>Eukaryota</taxon>
        <taxon>Fungi</taxon>
        <taxon>Dikarya</taxon>
        <taxon>Ascomycota</taxon>
        <taxon>Pezizomycotina</taxon>
        <taxon>Dothideomycetes</taxon>
        <taxon>Pleosporomycetidae</taxon>
        <taxon>Venturiales</taxon>
        <taxon>Venturiaceae</taxon>
        <taxon>Venturia</taxon>
    </lineage>
</organism>
<evidence type="ECO:0000256" key="14">
    <source>
        <dbReference type="SAM" id="SignalP"/>
    </source>
</evidence>
<keyword evidence="10" id="KW-0961">Cell wall biogenesis/degradation</keyword>
<dbReference type="Proteomes" id="UP000433883">
    <property type="component" value="Unassembled WGS sequence"/>
</dbReference>
<dbReference type="GO" id="GO:0045490">
    <property type="term" value="P:pectin catabolic process"/>
    <property type="evidence" value="ECO:0007669"/>
    <property type="project" value="TreeGrafter"/>
</dbReference>
<protein>
    <recommendedName>
        <fullName evidence="3">endo-polygalacturonase</fullName>
        <ecNumber evidence="3">3.2.1.15</ecNumber>
    </recommendedName>
</protein>
<dbReference type="SMART" id="SM00710">
    <property type="entry name" value="PbH1"/>
    <property type="match status" value="6"/>
</dbReference>
<comment type="similarity">
    <text evidence="2 13">Belongs to the glycosyl hydrolase 28 family.</text>
</comment>
<evidence type="ECO:0000256" key="12">
    <source>
        <dbReference type="PROSITE-ProRule" id="PRU10052"/>
    </source>
</evidence>
<dbReference type="PANTHER" id="PTHR31884:SF1">
    <property type="entry name" value="POLYGALACTURONASE"/>
    <property type="match status" value="1"/>
</dbReference>
<evidence type="ECO:0000313" key="16">
    <source>
        <dbReference type="EMBL" id="KAE9966579.1"/>
    </source>
</evidence>
<feature type="active site" evidence="12">
    <location>
        <position position="240"/>
    </location>
</feature>
<dbReference type="PANTHER" id="PTHR31884">
    <property type="entry name" value="POLYGALACTURONASE"/>
    <property type="match status" value="1"/>
</dbReference>
<name>A0A8H3UNP6_VENIN</name>
<dbReference type="InterPro" id="IPR011050">
    <property type="entry name" value="Pectin_lyase_fold/virulence"/>
</dbReference>
<dbReference type="EMBL" id="WNWQ01001135">
    <property type="protein sequence ID" value="KAE9962173.1"/>
    <property type="molecule type" value="Genomic_DNA"/>
</dbReference>
<sequence>MLQRLSTLIGTFAVANVLANPAPAPAAAPDLRDAIIKRANDSCTFSGTDGWLAVNVSKTACSTIVLSALTVPGGKTLNLEGLNNGTTVIFQGNTTFGYSEWAGPLFSVSGNNIIVKGDPGSSLDGKGALYWDGKGGSRGKIKPKFFRANNLTDSILDSITITNAPKNCFSLNFISNLTIINPTIDDRAGDALGKNTDGFNINNANGILITGAKVWNQDDCVAINSGSNIVFENGFCSGGHGLSIGSVGLEENPPFVSNVTFQDSIMEKSQQSIRIKTVTDAVGAVDNILYKNITMSGGDRYGIIVMQSYNGVDGEPTNGVSITNFVLQNITGSVLPEAVNVYIECGLGTCRDWSWEGVSITGGQSAENSTLHCQNVPEGISC</sequence>
<evidence type="ECO:0000256" key="11">
    <source>
        <dbReference type="ARBA" id="ARBA00034074"/>
    </source>
</evidence>
<accession>A0A8H3UNP6</accession>
<dbReference type="OrthoDB" id="1546079at2759"/>
<dbReference type="GO" id="GO:0071555">
    <property type="term" value="P:cell wall organization"/>
    <property type="evidence" value="ECO:0007669"/>
    <property type="project" value="UniProtKB-KW"/>
</dbReference>
<dbReference type="Proteomes" id="UP000447873">
    <property type="component" value="Unassembled WGS sequence"/>
</dbReference>
<evidence type="ECO:0000256" key="13">
    <source>
        <dbReference type="RuleBase" id="RU361169"/>
    </source>
</evidence>
<keyword evidence="19" id="KW-1185">Reference proteome</keyword>
<feature type="chain" id="PRO_5044690628" description="endo-polygalacturonase" evidence="14">
    <location>
        <begin position="20"/>
        <end position="382"/>
    </location>
</feature>
<dbReference type="EMBL" id="WNWR01000978">
    <property type="protein sequence ID" value="KAE9966579.1"/>
    <property type="molecule type" value="Genomic_DNA"/>
</dbReference>
<evidence type="ECO:0000256" key="2">
    <source>
        <dbReference type="ARBA" id="ARBA00008834"/>
    </source>
</evidence>
<keyword evidence="8" id="KW-1015">Disulfide bond</keyword>
<proteinExistence type="inferred from homology"/>
<keyword evidence="5 14" id="KW-0732">Signal</keyword>
<dbReference type="SUPFAM" id="SSF51126">
    <property type="entry name" value="Pectin lyase-like"/>
    <property type="match status" value="1"/>
</dbReference>
<evidence type="ECO:0000313" key="18">
    <source>
        <dbReference type="Proteomes" id="UP000447873"/>
    </source>
</evidence>
<dbReference type="GO" id="GO:0004650">
    <property type="term" value="F:polygalacturonase activity"/>
    <property type="evidence" value="ECO:0007669"/>
    <property type="project" value="UniProtKB-EC"/>
</dbReference>
<dbReference type="InterPro" id="IPR006626">
    <property type="entry name" value="PbH1"/>
</dbReference>
<dbReference type="EMBL" id="WNWS01000261">
    <property type="protein sequence ID" value="KAE9972742.1"/>
    <property type="molecule type" value="Genomic_DNA"/>
</dbReference>
<gene>
    <name evidence="15" type="ORF">BLS_000709</name>
    <name evidence="16" type="ORF">EG327_011785</name>
    <name evidence="17" type="ORF">EG328_004834</name>
</gene>
<dbReference type="InterPro" id="IPR000743">
    <property type="entry name" value="Glyco_hydro_28"/>
</dbReference>
<keyword evidence="9 13" id="KW-0326">Glycosidase</keyword>
<comment type="subcellular location">
    <subcellularLocation>
        <location evidence="1">Secreted</location>
    </subcellularLocation>
</comment>
<dbReference type="AlphaFoldDB" id="A0A8H3UNP6"/>
<feature type="signal peptide" evidence="14">
    <location>
        <begin position="1"/>
        <end position="19"/>
    </location>
</feature>
<evidence type="ECO:0000256" key="7">
    <source>
        <dbReference type="ARBA" id="ARBA00022801"/>
    </source>
</evidence>